<evidence type="ECO:0000313" key="2">
    <source>
        <dbReference type="EMBL" id="CAG2190789.1"/>
    </source>
</evidence>
<dbReference type="PANTHER" id="PTHR11360:SF284">
    <property type="entry name" value="EG:103B4.3 PROTEIN-RELATED"/>
    <property type="match status" value="1"/>
</dbReference>
<dbReference type="Proteomes" id="UP000683360">
    <property type="component" value="Unassembled WGS sequence"/>
</dbReference>
<feature type="transmembrane region" description="Helical" evidence="1">
    <location>
        <begin position="455"/>
        <end position="478"/>
    </location>
</feature>
<dbReference type="OrthoDB" id="6058571at2759"/>
<keyword evidence="3" id="KW-1185">Reference proteome</keyword>
<dbReference type="EMBL" id="CAJPWZ010000341">
    <property type="protein sequence ID" value="CAG2190789.1"/>
    <property type="molecule type" value="Genomic_DNA"/>
</dbReference>
<feature type="transmembrane region" description="Helical" evidence="1">
    <location>
        <begin position="158"/>
        <end position="185"/>
    </location>
</feature>
<dbReference type="SUPFAM" id="SSF103473">
    <property type="entry name" value="MFS general substrate transporter"/>
    <property type="match status" value="1"/>
</dbReference>
<dbReference type="InterPro" id="IPR050327">
    <property type="entry name" value="Proton-linked_MCT"/>
</dbReference>
<feature type="transmembrane region" description="Helical" evidence="1">
    <location>
        <begin position="324"/>
        <end position="343"/>
    </location>
</feature>
<sequence length="490" mass="54693">MDALKLVSTIGNNSSFGQSASDIIHVEDEEDIHVTTSSRISSPDDQKKRRGKKISVLHPPDGGIPAWKMVGVCFFLNFCKEFIRNIILHSDGFSDEVGKELAQDIYNVYSGFSKFGGVFAAVISIRYGYGMVGIIGCITAASGLLLASLCTTSLRGLIALLVSCVSGIGTGFMEYAILVVVLEYFSTKRVKVIIIVNIATTAVNVIFSVLLELKNHYPELVLPWSLTFRYQAIGMAVAVIASGFIRTLELEPEPDIKKIYRHHHLQYSDFSPKDWNGLVKDLTFYLYIVFFLLYDFAEHLPDIRDLTENQKWAFDSDQLMTAKFVPYMGFACASLVMCAWKNQTLSNILAVLGPINFIAGLATCVILPYTDFGLIVFYGIIFVVAKRKYDRSNSDCILWMMLDVIPDEFGRNNTRVCLGIVCFVAGVCEMGSAYAKESAEDYIEEETEKFKAVFILSGALIMASGLFGIFIRCLIVLYKDPEYRRRNGEC</sequence>
<feature type="transmembrane region" description="Helical" evidence="1">
    <location>
        <begin position="230"/>
        <end position="248"/>
    </location>
</feature>
<name>A0A8S3Q6D1_MYTED</name>
<accession>A0A8S3Q6D1</accession>
<comment type="caution">
    <text evidence="2">The sequence shown here is derived from an EMBL/GenBank/DDBJ whole genome shotgun (WGS) entry which is preliminary data.</text>
</comment>
<gene>
    <name evidence="2" type="ORF">MEDL_6071</name>
</gene>
<dbReference type="GO" id="GO:0022857">
    <property type="term" value="F:transmembrane transporter activity"/>
    <property type="evidence" value="ECO:0007669"/>
    <property type="project" value="InterPro"/>
</dbReference>
<dbReference type="InterPro" id="IPR036259">
    <property type="entry name" value="MFS_trans_sf"/>
</dbReference>
<dbReference type="InterPro" id="IPR011701">
    <property type="entry name" value="MFS"/>
</dbReference>
<dbReference type="PANTHER" id="PTHR11360">
    <property type="entry name" value="MONOCARBOXYLATE TRANSPORTER"/>
    <property type="match status" value="1"/>
</dbReference>
<proteinExistence type="predicted"/>
<feature type="transmembrane region" description="Helical" evidence="1">
    <location>
        <begin position="192"/>
        <end position="210"/>
    </location>
</feature>
<evidence type="ECO:0000313" key="3">
    <source>
        <dbReference type="Proteomes" id="UP000683360"/>
    </source>
</evidence>
<keyword evidence="1" id="KW-0812">Transmembrane</keyword>
<feature type="transmembrane region" description="Helical" evidence="1">
    <location>
        <begin position="127"/>
        <end position="146"/>
    </location>
</feature>
<dbReference type="AlphaFoldDB" id="A0A8S3Q6D1"/>
<keyword evidence="1" id="KW-1133">Transmembrane helix</keyword>
<evidence type="ECO:0000256" key="1">
    <source>
        <dbReference type="SAM" id="Phobius"/>
    </source>
</evidence>
<feature type="transmembrane region" description="Helical" evidence="1">
    <location>
        <begin position="355"/>
        <end position="384"/>
    </location>
</feature>
<organism evidence="2 3">
    <name type="scientific">Mytilus edulis</name>
    <name type="common">Blue mussel</name>
    <dbReference type="NCBI Taxonomy" id="6550"/>
    <lineage>
        <taxon>Eukaryota</taxon>
        <taxon>Metazoa</taxon>
        <taxon>Spiralia</taxon>
        <taxon>Lophotrochozoa</taxon>
        <taxon>Mollusca</taxon>
        <taxon>Bivalvia</taxon>
        <taxon>Autobranchia</taxon>
        <taxon>Pteriomorphia</taxon>
        <taxon>Mytilida</taxon>
        <taxon>Mytiloidea</taxon>
        <taxon>Mytilidae</taxon>
        <taxon>Mytilinae</taxon>
        <taxon>Mytilus</taxon>
    </lineage>
</organism>
<reference evidence="2" key="1">
    <citation type="submission" date="2021-03" db="EMBL/GenBank/DDBJ databases">
        <authorList>
            <person name="Bekaert M."/>
        </authorList>
    </citation>
    <scope>NUCLEOTIDE SEQUENCE</scope>
</reference>
<dbReference type="Pfam" id="PF07690">
    <property type="entry name" value="MFS_1"/>
    <property type="match status" value="1"/>
</dbReference>
<protein>
    <submittedName>
        <fullName evidence="2">Uncharacterized protein</fullName>
    </submittedName>
</protein>
<keyword evidence="1" id="KW-0472">Membrane</keyword>